<dbReference type="GO" id="GO:0016758">
    <property type="term" value="F:hexosyltransferase activity"/>
    <property type="evidence" value="ECO:0007669"/>
    <property type="project" value="UniProtKB-ARBA"/>
</dbReference>
<dbReference type="PANTHER" id="PTHR22916">
    <property type="entry name" value="GLYCOSYLTRANSFERASE"/>
    <property type="match status" value="1"/>
</dbReference>
<dbReference type="CDD" id="cd00761">
    <property type="entry name" value="Glyco_tranf_GTA_type"/>
    <property type="match status" value="1"/>
</dbReference>
<gene>
    <name evidence="1" type="ORF">MCNS_40120</name>
</gene>
<dbReference type="RefSeq" id="WP_163645885.1">
    <property type="nucleotide sequence ID" value="NZ_AP022613.1"/>
</dbReference>
<dbReference type="SUPFAM" id="SSF81901">
    <property type="entry name" value="HCP-like"/>
    <property type="match status" value="1"/>
</dbReference>
<protein>
    <submittedName>
        <fullName evidence="1">Uncharacterized protein</fullName>
    </submittedName>
</protein>
<sequence length="809" mass="89983">MLSICVPTFNRARYLDCLLQDLAAHIGELGFSYELLIGDNASEDDTADVVHKYEDQLAIRYVRRAENVGAYQNLSRLFEAAQGRYVLYVADDDLIIPGVLGRYIAYLEAHPDVGAVFAPWLFHDRVAGQDSGQFYAVAQETRVEAKDHAALFDLLTNGHIFPEVYLARTLLAREVTGAANPFAYIFFARIAAMLDRAAVTFSPEPFYRQVIQYFEDEPHTHLGHEEVKVGWDRYRGGLEYILARFASLLSPDDLDACHRAIDRFVRIRMHVGLRLRTHEGKDWIDNYYIANRLRCAGDDSLLPAPYETYRVNAALEYLLGLQPFYPERATIAYYQDDAPRVLAQARGFAAAGLVALTDRSLPLPENLILLASHERVPADSAAFVITEAELLARFPGAAHDRDPLLPEIAANAGDTRAVSDKARSYFDAGDFVNARKWYARRAEMGGSAEEVYHSLYRVAQAMANLGEPWPDTQDAFLQAWAFRPTRAEPLYQIAVHYRTEQQYQLGYLFAERAAQIPLPDKDVLFVDAAVYAWCTVDEQAVCAAWIGRHAEAFALCRRLLASPEVPEERRRAIALNRDFSVPTMIETAAEYPDVLAGGLIAGSREAEVTVSLVAGPDRAATELTLNSFLHCCTDLSRVGRFLVVDAGLSAQDRARLRKRYGFLEFARRRSGDVPGAQLARLRAQIGGRFWLHLGQGWRFFAPENYITRLSAVLEAEPQVFQVGVNYGDAVKLTHACAAEQEVRRAPDAGRYVLTDEIAGGPAMFDTTRLDPTGGVQGNEADSTAELGRRAVAVGLQTASLDEVLCIAAV</sequence>
<dbReference type="InterPro" id="IPR029044">
    <property type="entry name" value="Nucleotide-diphossugar_trans"/>
</dbReference>
<dbReference type="Pfam" id="PF00535">
    <property type="entry name" value="Glycos_transf_2"/>
    <property type="match status" value="1"/>
</dbReference>
<proteinExistence type="predicted"/>
<dbReference type="SUPFAM" id="SSF53448">
    <property type="entry name" value="Nucleotide-diphospho-sugar transferases"/>
    <property type="match status" value="1"/>
</dbReference>
<dbReference type="EMBL" id="AP022613">
    <property type="protein sequence ID" value="BBZ40949.1"/>
    <property type="molecule type" value="Genomic_DNA"/>
</dbReference>
<dbReference type="InterPro" id="IPR001173">
    <property type="entry name" value="Glyco_trans_2-like"/>
</dbReference>
<dbReference type="Gene3D" id="1.25.40.10">
    <property type="entry name" value="Tetratricopeptide repeat domain"/>
    <property type="match status" value="1"/>
</dbReference>
<accession>A0A1X1T383</accession>
<dbReference type="AlphaFoldDB" id="A0A1X1T383"/>
<evidence type="ECO:0000313" key="2">
    <source>
        <dbReference type="Proteomes" id="UP000467385"/>
    </source>
</evidence>
<dbReference type="InterPro" id="IPR011990">
    <property type="entry name" value="TPR-like_helical_dom_sf"/>
</dbReference>
<organism evidence="1 2">
    <name type="scientific">Mycobacterium conspicuum</name>
    <dbReference type="NCBI Taxonomy" id="44010"/>
    <lineage>
        <taxon>Bacteria</taxon>
        <taxon>Bacillati</taxon>
        <taxon>Actinomycetota</taxon>
        <taxon>Actinomycetes</taxon>
        <taxon>Mycobacteriales</taxon>
        <taxon>Mycobacteriaceae</taxon>
        <taxon>Mycobacterium</taxon>
    </lineage>
</organism>
<dbReference type="STRING" id="44010.AWC00_19110"/>
<keyword evidence="2" id="KW-1185">Reference proteome</keyword>
<reference evidence="1 2" key="1">
    <citation type="journal article" date="2019" name="Emerg. Microbes Infect.">
        <title>Comprehensive subspecies identification of 175 nontuberculous mycobacteria species based on 7547 genomic profiles.</title>
        <authorList>
            <person name="Matsumoto Y."/>
            <person name="Kinjo T."/>
            <person name="Motooka D."/>
            <person name="Nabeya D."/>
            <person name="Jung N."/>
            <person name="Uechi K."/>
            <person name="Horii T."/>
            <person name="Iida T."/>
            <person name="Fujita J."/>
            <person name="Nakamura S."/>
        </authorList>
    </citation>
    <scope>NUCLEOTIDE SEQUENCE [LARGE SCALE GENOMIC DNA]</scope>
    <source>
        <strain evidence="1 2">JCM 14738</strain>
    </source>
</reference>
<dbReference type="Proteomes" id="UP000467385">
    <property type="component" value="Chromosome"/>
</dbReference>
<dbReference type="Gene3D" id="3.90.550.10">
    <property type="entry name" value="Spore Coat Polysaccharide Biosynthesis Protein SpsA, Chain A"/>
    <property type="match status" value="1"/>
</dbReference>
<dbReference type="PANTHER" id="PTHR22916:SF3">
    <property type="entry name" value="UDP-GLCNAC:BETAGAL BETA-1,3-N-ACETYLGLUCOSAMINYLTRANSFERASE-LIKE PROTEIN 1"/>
    <property type="match status" value="1"/>
</dbReference>
<evidence type="ECO:0000313" key="1">
    <source>
        <dbReference type="EMBL" id="BBZ40949.1"/>
    </source>
</evidence>
<name>A0A1X1T383_9MYCO</name>